<evidence type="ECO:0000256" key="7">
    <source>
        <dbReference type="SAM" id="SignalP"/>
    </source>
</evidence>
<comment type="subcellular location">
    <subcellularLocation>
        <location evidence="1">Cell envelope</location>
    </subcellularLocation>
</comment>
<keyword evidence="9" id="KW-1185">Reference proteome</keyword>
<keyword evidence="4" id="KW-0479">Metal-binding</keyword>
<sequence length="341" mass="36183">MCVCRLIRLVLLPTLALCVLVLAGCGNSESSGGGTGAGGSGDDLYRVVATVGMAADLVRRVGGDRVEVQQLMGSGVDPHLYKPTRDDIRDLMSGDLIVSVGLLLEGRLEETISRLSERQRVLVLGSSIPAELLLVDEEGSGGHPDPHVWMDASLWSRSIPAIVQALSEGQPEYAEEFAARGAELSSELSALHEYGVECLQSVPVERRVLVTSHDAFRYFGRAYGVEVLGVQGISTESEAGLLRVNELVDLLVSRGVSAVFSETSVSQKNMQALIEGAASRGRQVVLGGELFSDAMGESGTAAGTYTGMLEHNLTTVTRALGGRVPDGGFAVWQKAREATRE</sequence>
<evidence type="ECO:0000256" key="4">
    <source>
        <dbReference type="ARBA" id="ARBA00022723"/>
    </source>
</evidence>
<feature type="signal peptide" evidence="7">
    <location>
        <begin position="1"/>
        <end position="23"/>
    </location>
</feature>
<dbReference type="InterPro" id="IPR050492">
    <property type="entry name" value="Bact_metal-bind_prot9"/>
</dbReference>
<dbReference type="AlphaFoldDB" id="A0A5C6M6I1"/>
<reference evidence="8 9" key="2">
    <citation type="submission" date="2019-08" db="EMBL/GenBank/DDBJ databases">
        <authorList>
            <person name="Henke P."/>
        </authorList>
    </citation>
    <scope>NUCLEOTIDE SEQUENCE [LARGE SCALE GENOMIC DNA]</scope>
    <source>
        <strain evidence="8">Phe10_nw2017</strain>
    </source>
</reference>
<comment type="caution">
    <text evidence="8">The sequence shown here is derived from an EMBL/GenBank/DDBJ whole genome shotgun (WGS) entry which is preliminary data.</text>
</comment>
<dbReference type="PRINTS" id="PR00691">
    <property type="entry name" value="ADHESINB"/>
</dbReference>
<dbReference type="GO" id="GO:0046872">
    <property type="term" value="F:metal ion binding"/>
    <property type="evidence" value="ECO:0007669"/>
    <property type="project" value="UniProtKB-KW"/>
</dbReference>
<dbReference type="PROSITE" id="PS51257">
    <property type="entry name" value="PROKAR_LIPOPROTEIN"/>
    <property type="match status" value="1"/>
</dbReference>
<dbReference type="PRINTS" id="PR00690">
    <property type="entry name" value="ADHESNFAMILY"/>
</dbReference>
<proteinExistence type="inferred from homology"/>
<dbReference type="PANTHER" id="PTHR42953:SF1">
    <property type="entry name" value="METAL-BINDING PROTEIN HI_0362-RELATED"/>
    <property type="match status" value="1"/>
</dbReference>
<dbReference type="InterPro" id="IPR006129">
    <property type="entry name" value="AdhesinB"/>
</dbReference>
<dbReference type="GO" id="GO:0007155">
    <property type="term" value="P:cell adhesion"/>
    <property type="evidence" value="ECO:0007669"/>
    <property type="project" value="InterPro"/>
</dbReference>
<gene>
    <name evidence="8" type="primary">mtsA</name>
    <name evidence="8" type="ORF">E3A20_10990</name>
</gene>
<dbReference type="EMBL" id="SRHE01000182">
    <property type="protein sequence ID" value="TWW09773.1"/>
    <property type="molecule type" value="Genomic_DNA"/>
</dbReference>
<evidence type="ECO:0000256" key="2">
    <source>
        <dbReference type="ARBA" id="ARBA00011028"/>
    </source>
</evidence>
<dbReference type="Gene3D" id="3.40.50.1980">
    <property type="entry name" value="Nitrogenase molybdenum iron protein domain"/>
    <property type="match status" value="2"/>
</dbReference>
<dbReference type="InterPro" id="IPR006127">
    <property type="entry name" value="ZnuA-like"/>
</dbReference>
<dbReference type="SUPFAM" id="SSF53807">
    <property type="entry name" value="Helical backbone' metal receptor"/>
    <property type="match status" value="1"/>
</dbReference>
<evidence type="ECO:0000313" key="9">
    <source>
        <dbReference type="Proteomes" id="UP000321083"/>
    </source>
</evidence>
<dbReference type="InterPro" id="IPR006128">
    <property type="entry name" value="Lipoprotein_PsaA-like"/>
</dbReference>
<accession>A0A5C6M6I1</accession>
<dbReference type="Pfam" id="PF01297">
    <property type="entry name" value="ZnuA"/>
    <property type="match status" value="1"/>
</dbReference>
<reference evidence="8 9" key="1">
    <citation type="submission" date="2019-08" db="EMBL/GenBank/DDBJ databases">
        <title>100 year-old enigma solved: identification of Planctomyces bekefii, the type genus and species of the phylum Planctomycetes.</title>
        <authorList>
            <person name="Svetlana D.N."/>
            <person name="Overmann J."/>
        </authorList>
    </citation>
    <scope>NUCLEOTIDE SEQUENCE [LARGE SCALE GENOMIC DNA]</scope>
    <source>
        <strain evidence="8">Phe10_nw2017</strain>
    </source>
</reference>
<protein>
    <submittedName>
        <fullName evidence="8">Manganese transporter</fullName>
    </submittedName>
</protein>
<dbReference type="GO" id="GO:0030001">
    <property type="term" value="P:metal ion transport"/>
    <property type="evidence" value="ECO:0007669"/>
    <property type="project" value="InterPro"/>
</dbReference>
<organism evidence="8 9">
    <name type="scientific">Planctomyces bekefii</name>
    <dbReference type="NCBI Taxonomy" id="1653850"/>
    <lineage>
        <taxon>Bacteria</taxon>
        <taxon>Pseudomonadati</taxon>
        <taxon>Planctomycetota</taxon>
        <taxon>Planctomycetia</taxon>
        <taxon>Planctomycetales</taxon>
        <taxon>Planctomycetaceae</taxon>
        <taxon>Planctomyces</taxon>
    </lineage>
</organism>
<evidence type="ECO:0000256" key="3">
    <source>
        <dbReference type="ARBA" id="ARBA00022448"/>
    </source>
</evidence>
<evidence type="ECO:0000256" key="5">
    <source>
        <dbReference type="ARBA" id="ARBA00022729"/>
    </source>
</evidence>
<feature type="chain" id="PRO_5023130476" evidence="7">
    <location>
        <begin position="24"/>
        <end position="341"/>
    </location>
</feature>
<evidence type="ECO:0000313" key="8">
    <source>
        <dbReference type="EMBL" id="TWW09773.1"/>
    </source>
</evidence>
<name>A0A5C6M6I1_9PLAN</name>
<dbReference type="PANTHER" id="PTHR42953">
    <property type="entry name" value="HIGH-AFFINITY ZINC UPTAKE SYSTEM PROTEIN ZNUA-RELATED"/>
    <property type="match status" value="1"/>
</dbReference>
<keyword evidence="3 6" id="KW-0813">Transport</keyword>
<comment type="similarity">
    <text evidence="2 6">Belongs to the bacterial solute-binding protein 9 family.</text>
</comment>
<keyword evidence="5 7" id="KW-0732">Signal</keyword>
<dbReference type="GO" id="GO:0030313">
    <property type="term" value="C:cell envelope"/>
    <property type="evidence" value="ECO:0007669"/>
    <property type="project" value="UniProtKB-SubCell"/>
</dbReference>
<evidence type="ECO:0000256" key="6">
    <source>
        <dbReference type="RuleBase" id="RU003512"/>
    </source>
</evidence>
<dbReference type="Proteomes" id="UP000321083">
    <property type="component" value="Unassembled WGS sequence"/>
</dbReference>
<evidence type="ECO:0000256" key="1">
    <source>
        <dbReference type="ARBA" id="ARBA00004196"/>
    </source>
</evidence>